<feature type="chain" id="PRO_5044961515" description="Cutinase" evidence="10">
    <location>
        <begin position="35"/>
        <end position="242"/>
    </location>
</feature>
<evidence type="ECO:0000256" key="2">
    <source>
        <dbReference type="ARBA" id="ARBA00007534"/>
    </source>
</evidence>
<evidence type="ECO:0000256" key="3">
    <source>
        <dbReference type="ARBA" id="ARBA00013095"/>
    </source>
</evidence>
<keyword evidence="6 10" id="KW-0732">Signal</keyword>
<dbReference type="InterPro" id="IPR029058">
    <property type="entry name" value="AB_hydrolase_fold"/>
</dbReference>
<evidence type="ECO:0000256" key="8">
    <source>
        <dbReference type="ARBA" id="ARBA00023157"/>
    </source>
</evidence>
<dbReference type="InterPro" id="IPR000675">
    <property type="entry name" value="Cutinase/axe"/>
</dbReference>
<evidence type="ECO:0000256" key="9">
    <source>
        <dbReference type="ARBA" id="ARBA00034045"/>
    </source>
</evidence>
<comment type="function">
    <text evidence="10">Catalyzes the hydrolysis of complex carboxylic polyesters found in the cell wall of plants. Degrades cutin, a macromolecule that forms the structure of the plant cuticle.</text>
</comment>
<evidence type="ECO:0000256" key="10">
    <source>
        <dbReference type="RuleBase" id="RU361263"/>
    </source>
</evidence>
<comment type="similarity">
    <text evidence="2 10">Belongs to the cutinase family.</text>
</comment>
<evidence type="ECO:0000256" key="4">
    <source>
        <dbReference type="ARBA" id="ARBA00022487"/>
    </source>
</evidence>
<dbReference type="SMART" id="SM01110">
    <property type="entry name" value="Cutinase"/>
    <property type="match status" value="1"/>
</dbReference>
<protein>
    <recommendedName>
        <fullName evidence="3 10">Cutinase</fullName>
        <ecNumber evidence="10">3.1.1.-</ecNumber>
    </recommendedName>
</protein>
<dbReference type="EMBL" id="CP136137">
    <property type="protein sequence ID" value="WYY08753.1"/>
    <property type="molecule type" value="Genomic_DNA"/>
</dbReference>
<keyword evidence="12" id="KW-1185">Reference proteome</keyword>
<name>A0ABZ2U582_9ACTN</name>
<keyword evidence="4 10" id="KW-0719">Serine esterase</keyword>
<comment type="catalytic activity">
    <reaction evidence="9">
        <text>cutin + H2O = cutin monomers.</text>
        <dbReference type="EC" id="3.1.1.74"/>
    </reaction>
</comment>
<evidence type="ECO:0000256" key="1">
    <source>
        <dbReference type="ARBA" id="ARBA00004613"/>
    </source>
</evidence>
<dbReference type="Gene3D" id="3.40.50.1820">
    <property type="entry name" value="alpha/beta hydrolase"/>
    <property type="match status" value="1"/>
</dbReference>
<organism evidence="11 12">
    <name type="scientific">Gordonia hydrophobica</name>
    <dbReference type="NCBI Taxonomy" id="40516"/>
    <lineage>
        <taxon>Bacteria</taxon>
        <taxon>Bacillati</taxon>
        <taxon>Actinomycetota</taxon>
        <taxon>Actinomycetes</taxon>
        <taxon>Mycobacteriales</taxon>
        <taxon>Gordoniaceae</taxon>
        <taxon>Gordonia</taxon>
    </lineage>
</organism>
<evidence type="ECO:0000256" key="7">
    <source>
        <dbReference type="ARBA" id="ARBA00022801"/>
    </source>
</evidence>
<dbReference type="InterPro" id="IPR043580">
    <property type="entry name" value="CUTINASE_1"/>
</dbReference>
<dbReference type="PROSITE" id="PS00155">
    <property type="entry name" value="CUTINASE_1"/>
    <property type="match status" value="1"/>
</dbReference>
<dbReference type="Proteomes" id="UP001479933">
    <property type="component" value="Chromosome"/>
</dbReference>
<dbReference type="Pfam" id="PF01083">
    <property type="entry name" value="Cutinase"/>
    <property type="match status" value="1"/>
</dbReference>
<sequence length="242" mass="25298">MILRRILVLLSCVTLAASGLAVGGASTGSSPAVAAPHCVDVHVLFARGTAETAPPLGVTGIAFGNAVRDRLHGKSVRVEAVQYAASSDFTEKLKFAESFVKGVEYAQRRMMSIAATCPDTKIVLGGYSQGAALAGYTISSSIKIPAKYSEFDSYVPKPLPAEIAKHVAAVVEFGPPSKRFIREAGAPAITPQAAYRGKTARYCAQGDTICNGAPLGGPNALHLLYPVNGMMEQAANYVADRV</sequence>
<keyword evidence="8" id="KW-1015">Disulfide bond</keyword>
<comment type="subcellular location">
    <subcellularLocation>
        <location evidence="1 10">Secreted</location>
    </subcellularLocation>
</comment>
<dbReference type="PANTHER" id="PTHR33630:SF9">
    <property type="entry name" value="CUTINASE 4"/>
    <property type="match status" value="1"/>
</dbReference>
<dbReference type="PRINTS" id="PR00129">
    <property type="entry name" value="CUTINASE"/>
</dbReference>
<dbReference type="EC" id="3.1.1.-" evidence="10"/>
<gene>
    <name evidence="11" type="ORF">RVF87_06755</name>
</gene>
<dbReference type="SUPFAM" id="SSF53474">
    <property type="entry name" value="alpha/beta-Hydrolases"/>
    <property type="match status" value="1"/>
</dbReference>
<evidence type="ECO:0000313" key="11">
    <source>
        <dbReference type="EMBL" id="WYY08753.1"/>
    </source>
</evidence>
<keyword evidence="7 10" id="KW-0378">Hydrolase</keyword>
<evidence type="ECO:0000256" key="5">
    <source>
        <dbReference type="ARBA" id="ARBA00022525"/>
    </source>
</evidence>
<accession>A0ABZ2U582</accession>
<evidence type="ECO:0000256" key="6">
    <source>
        <dbReference type="ARBA" id="ARBA00022729"/>
    </source>
</evidence>
<proteinExistence type="inferred from homology"/>
<feature type="signal peptide" evidence="10">
    <location>
        <begin position="1"/>
        <end position="34"/>
    </location>
</feature>
<keyword evidence="5 10" id="KW-0964">Secreted</keyword>
<reference evidence="11 12" key="1">
    <citation type="journal article" date="2023" name="Virus Evol.">
        <title>Computational host range prediction-The good, the bad, and the ugly.</title>
        <authorList>
            <person name="Howell A.A."/>
            <person name="Versoza C.J."/>
            <person name="Pfeifer S.P."/>
        </authorList>
    </citation>
    <scope>NUCLEOTIDE SEQUENCE [LARGE SCALE GENOMIC DNA]</scope>
    <source>
        <strain evidence="11 12">1610/1b</strain>
    </source>
</reference>
<dbReference type="RefSeq" id="WP_307825426.1">
    <property type="nucleotide sequence ID" value="NZ_CP136137.1"/>
</dbReference>
<dbReference type="PANTHER" id="PTHR33630">
    <property type="entry name" value="CUTINASE RV1984C-RELATED-RELATED"/>
    <property type="match status" value="1"/>
</dbReference>
<evidence type="ECO:0000313" key="12">
    <source>
        <dbReference type="Proteomes" id="UP001479933"/>
    </source>
</evidence>
<dbReference type="InterPro" id="IPR011150">
    <property type="entry name" value="Cutinase_monf"/>
</dbReference>